<dbReference type="FunFam" id="3.30.420.40:FF:000071">
    <property type="entry name" value="Molecular chaperone DnaK"/>
    <property type="match status" value="1"/>
</dbReference>
<dbReference type="GO" id="GO:0016491">
    <property type="term" value="F:oxidoreductase activity"/>
    <property type="evidence" value="ECO:0007669"/>
    <property type="project" value="UniProtKB-KW"/>
</dbReference>
<feature type="compositionally biased region" description="Low complexity" evidence="10">
    <location>
        <begin position="583"/>
        <end position="603"/>
    </location>
</feature>
<evidence type="ECO:0000256" key="2">
    <source>
        <dbReference type="ARBA" id="ARBA00022553"/>
    </source>
</evidence>
<feature type="compositionally biased region" description="Acidic residues" evidence="10">
    <location>
        <begin position="604"/>
        <end position="621"/>
    </location>
</feature>
<protein>
    <recommendedName>
        <fullName evidence="7">Chaperone protein DnaK</fullName>
    </recommendedName>
    <alternativeName>
        <fullName evidence="7">HSP70</fullName>
    </alternativeName>
    <alternativeName>
        <fullName evidence="7">Heat shock 70 kDa protein</fullName>
    </alternativeName>
    <alternativeName>
        <fullName evidence="7">Heat shock protein 70</fullName>
    </alternativeName>
</protein>
<dbReference type="GO" id="GO:0005524">
    <property type="term" value="F:ATP binding"/>
    <property type="evidence" value="ECO:0007669"/>
    <property type="project" value="UniProtKB-UniRule"/>
</dbReference>
<dbReference type="PROSITE" id="PS01036">
    <property type="entry name" value="HSP70_3"/>
    <property type="match status" value="1"/>
</dbReference>
<dbReference type="InterPro" id="IPR029048">
    <property type="entry name" value="HSP70_C_sf"/>
</dbReference>
<evidence type="ECO:0000256" key="8">
    <source>
        <dbReference type="RuleBase" id="RU003322"/>
    </source>
</evidence>
<reference evidence="12" key="1">
    <citation type="submission" date="2009-11" db="EMBL/GenBank/DDBJ databases">
        <title>The complete chromosome of Xylanimonas cellulosilytica DSM 15894.</title>
        <authorList>
            <consortium name="US DOE Joint Genome Institute (JGI-PGF)"/>
            <person name="Lucas S."/>
            <person name="Copeland A."/>
            <person name="Lapidus A."/>
            <person name="Glavina del Rio T."/>
            <person name="Dalin E."/>
            <person name="Tice H."/>
            <person name="Bruce D."/>
            <person name="Goodwin L."/>
            <person name="Pitluck S."/>
            <person name="Kyrpides N."/>
            <person name="Mavromatis K."/>
            <person name="Ivanova N."/>
            <person name="Mikhailova N."/>
            <person name="Foster B."/>
            <person name="Clum A."/>
            <person name="Brettin T."/>
            <person name="Detter J.C."/>
            <person name="Han C."/>
            <person name="Larimer F."/>
            <person name="Land M."/>
            <person name="Hauser L."/>
            <person name="Markowitz V."/>
            <person name="Cheng J.F."/>
            <person name="Hugenholtz P."/>
            <person name="Woyke T."/>
            <person name="Wu D."/>
            <person name="Gehrich-Schroeter G."/>
            <person name="Schneider S."/>
            <person name="Pukall S.R."/>
            <person name="Klenk H.P."/>
            <person name="Eisen J.A."/>
        </authorList>
    </citation>
    <scope>NUCLEOTIDE SEQUENCE [LARGE SCALE GENOMIC DNA]</scope>
    <source>
        <strain evidence="12">DSM 15894 / CECT 5975 / LMG 20990 / XIL07</strain>
    </source>
</reference>
<evidence type="ECO:0000256" key="3">
    <source>
        <dbReference type="ARBA" id="ARBA00022741"/>
    </source>
</evidence>
<dbReference type="Gene3D" id="2.60.34.10">
    <property type="entry name" value="Substrate Binding Domain Of DNAk, Chain A, domain 1"/>
    <property type="match status" value="1"/>
</dbReference>
<dbReference type="CDD" id="cd10234">
    <property type="entry name" value="ASKHA_NBD_HSP70_DnaK-like"/>
    <property type="match status" value="1"/>
</dbReference>
<sequence>MARAVGIDLGTTNSVVTVLEGGEPTVIANAEGSRTTPSVVAFSKTGEVLVGEVAKRQAVTNVDRTISSVKRHMGTDWAVEIDDKKYTAQEISARVLGKLKRDAEEYLGEPVTDAVITVPAYFNDAERQATKDAGQIAGLNVLRIVNEPTAAALAYGLDKGKEDELILVFDLGGGTFDVSLLEVGKDETDGFATIQVRATSGDNRLGGDDWDQRVVEHLIKQVKNSAGVDLSKDKIALQRLREAAEQAKKELSSATSTNISMQYLSMSENGPIHLDEKLTRAQFQQMTQDLLDRTKAPFHNVIRDAGISVADIDHVVLVGGSTRMPAVAEVVRELTGGQEPNKGVNPDEVVAVGAALQAGVIKGDRKDVLLIDVTPLSLGIETKGGVMTRLIERNTAIPTKRSEVFSTAEDNQPSVAIQVFQGEREFTRDNKPLGTFELTGIAPAPRGMPQIEVTFDIDANGIVHVSAKDRGTGREQSMKITGGSAIPKEDIDRMIKDAEAHAEEDKKRREEAETRNQAESFAYSMEKQIADNRDKLPADVVTEVEADIAAVKSALEGEDADAVKSSFEKLGQSSQKIGQALYAAEQSAPADEAPAAEDAAPSSSDDDVVDAEIVDDEDEKK</sequence>
<dbReference type="Proteomes" id="UP000002255">
    <property type="component" value="Chromosome"/>
</dbReference>
<dbReference type="STRING" id="446471.Xcel_0201"/>
<dbReference type="HOGENOM" id="CLU_005965_2_4_11"/>
<evidence type="ECO:0000256" key="9">
    <source>
        <dbReference type="SAM" id="Coils"/>
    </source>
</evidence>
<feature type="region of interest" description="Disordered" evidence="10">
    <location>
        <begin position="500"/>
        <end position="523"/>
    </location>
</feature>
<reference evidence="11 12" key="2">
    <citation type="journal article" date="2010" name="Stand. Genomic Sci.">
        <title>Complete genome sequence of Xylanimonas cellulosilytica type strain (XIL07).</title>
        <authorList>
            <person name="Foster B."/>
            <person name="Pukall R."/>
            <person name="Abt B."/>
            <person name="Nolan M."/>
            <person name="Glavina Del Rio T."/>
            <person name="Chen F."/>
            <person name="Lucas S."/>
            <person name="Tice H."/>
            <person name="Pitluck S."/>
            <person name="Cheng J.-F."/>
            <person name="Chertkov O."/>
            <person name="Brettin T."/>
            <person name="Han C."/>
            <person name="Detter J.C."/>
            <person name="Bruce D."/>
            <person name="Goodwin L."/>
            <person name="Ivanova N."/>
            <person name="Mavromatis K."/>
            <person name="Pati A."/>
            <person name="Mikhailova N."/>
            <person name="Chen A."/>
            <person name="Palaniappan K."/>
            <person name="Land M."/>
            <person name="Hauser L."/>
            <person name="Chang Y.-J."/>
            <person name="Jeffries C.D."/>
            <person name="Chain P."/>
            <person name="Rohde M."/>
            <person name="Goeker M."/>
            <person name="Bristow J."/>
            <person name="Eisen J.A."/>
            <person name="Markowitz V."/>
            <person name="Hugenholtz P."/>
            <person name="Kyrpides N.C."/>
            <person name="Klenk H.-P."/>
            <person name="Lapidus A."/>
        </authorList>
    </citation>
    <scope>NUCLEOTIDE SEQUENCE [LARGE SCALE GENOMIC DNA]</scope>
    <source>
        <strain evidence="12">DSM 15894 / CECT 5975 / LMG 20990 / XIL07</strain>
    </source>
</reference>
<evidence type="ECO:0000256" key="1">
    <source>
        <dbReference type="ARBA" id="ARBA00007381"/>
    </source>
</evidence>
<dbReference type="Gene3D" id="1.20.1270.10">
    <property type="match status" value="1"/>
</dbReference>
<evidence type="ECO:0000313" key="12">
    <source>
        <dbReference type="Proteomes" id="UP000002255"/>
    </source>
</evidence>
<keyword evidence="3 7" id="KW-0547">Nucleotide-binding</keyword>
<dbReference type="SUPFAM" id="SSF100934">
    <property type="entry name" value="Heat shock protein 70kD (HSP70), C-terminal subdomain"/>
    <property type="match status" value="1"/>
</dbReference>
<dbReference type="PANTHER" id="PTHR19375">
    <property type="entry name" value="HEAT SHOCK PROTEIN 70KDA"/>
    <property type="match status" value="1"/>
</dbReference>
<dbReference type="GO" id="GO:0051082">
    <property type="term" value="F:unfolded protein binding"/>
    <property type="evidence" value="ECO:0007669"/>
    <property type="project" value="InterPro"/>
</dbReference>
<keyword evidence="4 7" id="KW-0067">ATP-binding</keyword>
<dbReference type="Gene3D" id="3.90.640.10">
    <property type="entry name" value="Actin, Chain A, domain 4"/>
    <property type="match status" value="1"/>
</dbReference>
<keyword evidence="5 7" id="KW-0346">Stress response</keyword>
<dbReference type="EMBL" id="CP001821">
    <property type="protein sequence ID" value="ACZ29240.1"/>
    <property type="molecule type" value="Genomic_DNA"/>
</dbReference>
<dbReference type="NCBIfam" id="NF001413">
    <property type="entry name" value="PRK00290.1"/>
    <property type="match status" value="1"/>
</dbReference>
<dbReference type="AlphaFoldDB" id="D1BUJ9"/>
<keyword evidence="6 7" id="KW-0143">Chaperone</keyword>
<proteinExistence type="evidence at transcript level"/>
<comment type="induction">
    <text evidence="7">By stress conditions e.g. heat shock.</text>
</comment>
<dbReference type="Gene3D" id="3.30.420.40">
    <property type="match status" value="2"/>
</dbReference>
<dbReference type="NCBIfam" id="TIGR02350">
    <property type="entry name" value="prok_dnaK"/>
    <property type="match status" value="1"/>
</dbReference>
<comment type="function">
    <text evidence="7">Acts as a chaperone.</text>
</comment>
<comment type="similarity">
    <text evidence="1 7 8">Belongs to the heat shock protein 70 family.</text>
</comment>
<name>D1BUJ9_XYLCX</name>
<dbReference type="FunFam" id="3.90.640.10:FF:000003">
    <property type="entry name" value="Molecular chaperone DnaK"/>
    <property type="match status" value="1"/>
</dbReference>
<dbReference type="PROSITE" id="PS00329">
    <property type="entry name" value="HSP70_2"/>
    <property type="match status" value="1"/>
</dbReference>
<dbReference type="SUPFAM" id="SSF100920">
    <property type="entry name" value="Heat shock protein 70kD (HSP70), peptide-binding domain"/>
    <property type="match status" value="1"/>
</dbReference>
<dbReference type="HAMAP" id="MF_00332">
    <property type="entry name" value="DnaK"/>
    <property type="match status" value="1"/>
</dbReference>
<dbReference type="Pfam" id="PF00012">
    <property type="entry name" value="HSP70"/>
    <property type="match status" value="2"/>
</dbReference>
<dbReference type="KEGG" id="xce:Xcel_0201"/>
<evidence type="ECO:0000256" key="5">
    <source>
        <dbReference type="ARBA" id="ARBA00023016"/>
    </source>
</evidence>
<dbReference type="PRINTS" id="PR00301">
    <property type="entry name" value="HEATSHOCK70"/>
</dbReference>
<dbReference type="FunFam" id="1.20.1270.10:FF:000001">
    <property type="entry name" value="Molecular chaperone DnaK"/>
    <property type="match status" value="1"/>
</dbReference>
<keyword evidence="9" id="KW-0175">Coiled coil</keyword>
<dbReference type="InterPro" id="IPR012725">
    <property type="entry name" value="Chaperone_DnaK"/>
</dbReference>
<dbReference type="RefSeq" id="WP_012876985.1">
    <property type="nucleotide sequence ID" value="NC_013530.1"/>
</dbReference>
<dbReference type="InterPro" id="IPR018181">
    <property type="entry name" value="Heat_shock_70_CS"/>
</dbReference>
<accession>D1BUJ9</accession>
<keyword evidence="11" id="KW-0560">Oxidoreductase</keyword>
<organism evidence="11 12">
    <name type="scientific">Xylanimonas cellulosilytica (strain DSM 15894 / JCM 12276 / CECT 5975 / KCTC 9989 / LMG 20990 / NBRC 107835 / XIL07)</name>
    <dbReference type="NCBI Taxonomy" id="446471"/>
    <lineage>
        <taxon>Bacteria</taxon>
        <taxon>Bacillati</taxon>
        <taxon>Actinomycetota</taxon>
        <taxon>Actinomycetes</taxon>
        <taxon>Micrococcales</taxon>
        <taxon>Promicromonosporaceae</taxon>
        <taxon>Xylanimonas</taxon>
    </lineage>
</organism>
<feature type="coiled-coil region" evidence="9">
    <location>
        <begin position="230"/>
        <end position="257"/>
    </location>
</feature>
<evidence type="ECO:0000256" key="4">
    <source>
        <dbReference type="ARBA" id="ARBA00022840"/>
    </source>
</evidence>
<feature type="modified residue" description="Phosphothreonine; by autocatalysis" evidence="7">
    <location>
        <position position="175"/>
    </location>
</feature>
<dbReference type="GO" id="GO:0140662">
    <property type="term" value="F:ATP-dependent protein folding chaperone"/>
    <property type="evidence" value="ECO:0007669"/>
    <property type="project" value="InterPro"/>
</dbReference>
<dbReference type="SUPFAM" id="SSF53067">
    <property type="entry name" value="Actin-like ATPase domain"/>
    <property type="match status" value="2"/>
</dbReference>
<keyword evidence="12" id="KW-1185">Reference proteome</keyword>
<evidence type="ECO:0000256" key="7">
    <source>
        <dbReference type="HAMAP-Rule" id="MF_00332"/>
    </source>
</evidence>
<dbReference type="eggNOG" id="COG0443">
    <property type="taxonomic scope" value="Bacteria"/>
</dbReference>
<evidence type="ECO:0000256" key="10">
    <source>
        <dbReference type="SAM" id="MobiDB-lite"/>
    </source>
</evidence>
<gene>
    <name evidence="7" type="primary">dnaK</name>
    <name evidence="11" type="ordered locus">Xcel_0201</name>
</gene>
<keyword evidence="2 7" id="KW-0597">Phosphoprotein</keyword>
<evidence type="ECO:0000256" key="6">
    <source>
        <dbReference type="ARBA" id="ARBA00023186"/>
    </source>
</evidence>
<dbReference type="PROSITE" id="PS00297">
    <property type="entry name" value="HSP70_1"/>
    <property type="match status" value="1"/>
</dbReference>
<dbReference type="FunFam" id="2.60.34.10:FF:000014">
    <property type="entry name" value="Chaperone protein DnaK HSP70"/>
    <property type="match status" value="1"/>
</dbReference>
<evidence type="ECO:0000313" key="11">
    <source>
        <dbReference type="EMBL" id="ACZ29240.1"/>
    </source>
</evidence>
<dbReference type="InterPro" id="IPR043129">
    <property type="entry name" value="ATPase_NBD"/>
</dbReference>
<dbReference type="OrthoDB" id="9766019at2"/>
<dbReference type="InterPro" id="IPR029047">
    <property type="entry name" value="HSP70_peptide-bd_sf"/>
</dbReference>
<dbReference type="InterPro" id="IPR013126">
    <property type="entry name" value="Hsp_70_fam"/>
</dbReference>
<feature type="compositionally biased region" description="Basic and acidic residues" evidence="10">
    <location>
        <begin position="500"/>
        <end position="516"/>
    </location>
</feature>
<feature type="region of interest" description="Disordered" evidence="10">
    <location>
        <begin position="583"/>
        <end position="621"/>
    </location>
</feature>